<feature type="compositionally biased region" description="Polar residues" evidence="1">
    <location>
        <begin position="94"/>
        <end position="105"/>
    </location>
</feature>
<dbReference type="eggNOG" id="KOG1807">
    <property type="taxonomic scope" value="Eukaryota"/>
</dbReference>
<keyword evidence="2" id="KW-0547">Nucleotide-binding</keyword>
<sequence length="187" mass="21102">MKRHDGSSLRGKNNGVRTHVYEDAEIADISFNKIRGMDLLVRIRQAANAKEVQKRHDWWAHSKRFQPGALVCLVSECGSVLFCVVADETIITSGNSGREQQSGPSKPQKAEQEGKPSLANDPVYSYIHLHVAEVESDNVFQALRWYRDVGPFKRRCVVEFPGVLLPSFKYTLEALQGMSKRLDLPFT</sequence>
<name>M7SH75_EUTLA</name>
<gene>
    <name evidence="2" type="ORF">UCREL1_9447</name>
</gene>
<keyword evidence="3" id="KW-1185">Reference proteome</keyword>
<dbReference type="Proteomes" id="UP000012174">
    <property type="component" value="Unassembled WGS sequence"/>
</dbReference>
<evidence type="ECO:0000313" key="3">
    <source>
        <dbReference type="Proteomes" id="UP000012174"/>
    </source>
</evidence>
<keyword evidence="2" id="KW-0347">Helicase</keyword>
<organism evidence="2 3">
    <name type="scientific">Eutypa lata (strain UCR-EL1)</name>
    <name type="common">Grapevine dieback disease fungus</name>
    <name type="synonym">Eutypa armeniacae</name>
    <dbReference type="NCBI Taxonomy" id="1287681"/>
    <lineage>
        <taxon>Eukaryota</taxon>
        <taxon>Fungi</taxon>
        <taxon>Dikarya</taxon>
        <taxon>Ascomycota</taxon>
        <taxon>Pezizomycotina</taxon>
        <taxon>Sordariomycetes</taxon>
        <taxon>Xylariomycetidae</taxon>
        <taxon>Xylariales</taxon>
        <taxon>Diatrypaceae</taxon>
        <taxon>Eutypa</taxon>
    </lineage>
</organism>
<dbReference type="AlphaFoldDB" id="M7SH75"/>
<reference evidence="3" key="1">
    <citation type="journal article" date="2013" name="Genome Announc.">
        <title>Draft genome sequence of the grapevine dieback fungus Eutypa lata UCR-EL1.</title>
        <authorList>
            <person name="Blanco-Ulate B."/>
            <person name="Rolshausen P.E."/>
            <person name="Cantu D."/>
        </authorList>
    </citation>
    <scope>NUCLEOTIDE SEQUENCE [LARGE SCALE GENOMIC DNA]</scope>
    <source>
        <strain evidence="3">UCR-EL1</strain>
    </source>
</reference>
<feature type="region of interest" description="Disordered" evidence="1">
    <location>
        <begin position="94"/>
        <end position="117"/>
    </location>
</feature>
<accession>M7SH75</accession>
<dbReference type="KEGG" id="ela:UCREL1_9447"/>
<keyword evidence="2" id="KW-0067">ATP-binding</keyword>
<dbReference type="HOGENOM" id="CLU_1447675_0_0_1"/>
<dbReference type="OrthoDB" id="2423195at2759"/>
<dbReference type="GO" id="GO:0004386">
    <property type="term" value="F:helicase activity"/>
    <property type="evidence" value="ECO:0007669"/>
    <property type="project" value="UniProtKB-KW"/>
</dbReference>
<keyword evidence="2" id="KW-0378">Hydrolase</keyword>
<protein>
    <submittedName>
        <fullName evidence="2">Putative nf-x1 finger and helicase domain protein</fullName>
    </submittedName>
</protein>
<evidence type="ECO:0000313" key="2">
    <source>
        <dbReference type="EMBL" id="EMR63603.1"/>
    </source>
</evidence>
<evidence type="ECO:0000256" key="1">
    <source>
        <dbReference type="SAM" id="MobiDB-lite"/>
    </source>
</evidence>
<proteinExistence type="predicted"/>
<dbReference type="EMBL" id="KB707199">
    <property type="protein sequence ID" value="EMR63603.1"/>
    <property type="molecule type" value="Genomic_DNA"/>
</dbReference>